<accession>A0A3N4IWX7</accession>
<dbReference type="Proteomes" id="UP000276215">
    <property type="component" value="Unassembled WGS sequence"/>
</dbReference>
<keyword evidence="2" id="KW-1185">Reference proteome</keyword>
<dbReference type="EMBL" id="ML120590">
    <property type="protein sequence ID" value="RPA89318.1"/>
    <property type="molecule type" value="Genomic_DNA"/>
</dbReference>
<name>A0A3N4IWX7_9PEZI</name>
<gene>
    <name evidence="1" type="ORF">L873DRAFT_1823080</name>
</gene>
<proteinExistence type="predicted"/>
<evidence type="ECO:0000313" key="2">
    <source>
        <dbReference type="Proteomes" id="UP000276215"/>
    </source>
</evidence>
<protein>
    <submittedName>
        <fullName evidence="1">Uncharacterized protein</fullName>
    </submittedName>
</protein>
<feature type="non-terminal residue" evidence="1">
    <location>
        <position position="61"/>
    </location>
</feature>
<evidence type="ECO:0000313" key="1">
    <source>
        <dbReference type="EMBL" id="RPA89318.1"/>
    </source>
</evidence>
<dbReference type="AlphaFoldDB" id="A0A3N4IWX7"/>
<sequence length="61" mass="6692">MALSVQSAFTKNNAGGLHFPGDVPAHAIIQIVLALRVIDIEVSQKTWGNKNSIQDKNFKMQ</sequence>
<reference evidence="1 2" key="1">
    <citation type="journal article" date="2018" name="Nat. Ecol. Evol.">
        <title>Pezizomycetes genomes reveal the molecular basis of ectomycorrhizal truffle lifestyle.</title>
        <authorList>
            <person name="Murat C."/>
            <person name="Payen T."/>
            <person name="Noel B."/>
            <person name="Kuo A."/>
            <person name="Morin E."/>
            <person name="Chen J."/>
            <person name="Kohler A."/>
            <person name="Krizsan K."/>
            <person name="Balestrini R."/>
            <person name="Da Silva C."/>
            <person name="Montanini B."/>
            <person name="Hainaut M."/>
            <person name="Levati E."/>
            <person name="Barry K.W."/>
            <person name="Belfiori B."/>
            <person name="Cichocki N."/>
            <person name="Clum A."/>
            <person name="Dockter R.B."/>
            <person name="Fauchery L."/>
            <person name="Guy J."/>
            <person name="Iotti M."/>
            <person name="Le Tacon F."/>
            <person name="Lindquist E.A."/>
            <person name="Lipzen A."/>
            <person name="Malagnac F."/>
            <person name="Mello A."/>
            <person name="Molinier V."/>
            <person name="Miyauchi S."/>
            <person name="Poulain J."/>
            <person name="Riccioni C."/>
            <person name="Rubini A."/>
            <person name="Sitrit Y."/>
            <person name="Splivallo R."/>
            <person name="Traeger S."/>
            <person name="Wang M."/>
            <person name="Zifcakova L."/>
            <person name="Wipf D."/>
            <person name="Zambonelli A."/>
            <person name="Paolocci F."/>
            <person name="Nowrousian M."/>
            <person name="Ottonello S."/>
            <person name="Baldrian P."/>
            <person name="Spatafora J.W."/>
            <person name="Henrissat B."/>
            <person name="Nagy L.G."/>
            <person name="Aury J.M."/>
            <person name="Wincker P."/>
            <person name="Grigoriev I.V."/>
            <person name="Bonfante P."/>
            <person name="Martin F.M."/>
        </authorList>
    </citation>
    <scope>NUCLEOTIDE SEQUENCE [LARGE SCALE GENOMIC DNA]</scope>
    <source>
        <strain evidence="1 2">120613-1</strain>
    </source>
</reference>
<organism evidence="1 2">
    <name type="scientific">Choiromyces venosus 120613-1</name>
    <dbReference type="NCBI Taxonomy" id="1336337"/>
    <lineage>
        <taxon>Eukaryota</taxon>
        <taxon>Fungi</taxon>
        <taxon>Dikarya</taxon>
        <taxon>Ascomycota</taxon>
        <taxon>Pezizomycotina</taxon>
        <taxon>Pezizomycetes</taxon>
        <taxon>Pezizales</taxon>
        <taxon>Tuberaceae</taxon>
        <taxon>Choiromyces</taxon>
    </lineage>
</organism>